<accession>A0A139STW5</accession>
<keyword evidence="6" id="KW-1185">Reference proteome</keyword>
<dbReference type="OrthoDB" id="9803529at2"/>
<dbReference type="GO" id="GO:0016226">
    <property type="term" value="P:iron-sulfur cluster assembly"/>
    <property type="evidence" value="ECO:0007669"/>
    <property type="project" value="InterPro"/>
</dbReference>
<organism evidence="5 6">
    <name type="scientific">Cephaloticoccus primus</name>
    <dbReference type="NCBI Taxonomy" id="1548207"/>
    <lineage>
        <taxon>Bacteria</taxon>
        <taxon>Pseudomonadati</taxon>
        <taxon>Verrucomicrobiota</taxon>
        <taxon>Opitutia</taxon>
        <taxon>Opitutales</taxon>
        <taxon>Opitutaceae</taxon>
        <taxon>Cephaloticoccus</taxon>
    </lineage>
</organism>
<comment type="similarity">
    <text evidence="1">Belongs to the iron-sulfur cluster assembly SufBD family.</text>
</comment>
<proteinExistence type="inferred from homology"/>
<evidence type="ECO:0000313" key="5">
    <source>
        <dbReference type="EMBL" id="KXU37900.1"/>
    </source>
</evidence>
<dbReference type="Pfam" id="PF01458">
    <property type="entry name" value="SUFBD_core"/>
    <property type="match status" value="1"/>
</dbReference>
<dbReference type="PANTHER" id="PTHR43575">
    <property type="entry name" value="PROTEIN ABCI7, CHLOROPLASTIC"/>
    <property type="match status" value="1"/>
</dbReference>
<dbReference type="STRING" id="1548207.AXK11_01760"/>
<evidence type="ECO:0000259" key="4">
    <source>
        <dbReference type="Pfam" id="PF19295"/>
    </source>
</evidence>
<dbReference type="InterPro" id="IPR037284">
    <property type="entry name" value="SUF_FeS_clus_asmbl_SufBD_sf"/>
</dbReference>
<dbReference type="NCBIfam" id="TIGR01981">
    <property type="entry name" value="sufD"/>
    <property type="match status" value="1"/>
</dbReference>
<evidence type="ECO:0000256" key="1">
    <source>
        <dbReference type="ARBA" id="ARBA00043967"/>
    </source>
</evidence>
<feature type="region of interest" description="Disordered" evidence="2">
    <location>
        <begin position="1"/>
        <end position="24"/>
    </location>
</feature>
<feature type="compositionally biased region" description="Low complexity" evidence="2">
    <location>
        <begin position="8"/>
        <end position="19"/>
    </location>
</feature>
<evidence type="ECO:0000259" key="3">
    <source>
        <dbReference type="Pfam" id="PF01458"/>
    </source>
</evidence>
<feature type="domain" description="SUF system FeS cluster assembly SufBD N-terminal" evidence="4">
    <location>
        <begin position="49"/>
        <end position="194"/>
    </location>
</feature>
<sequence length="485" mass="52397">MPLPSLETPHAAATPAGAPLSDSPERRLENSFAAHFAQQQNSGLPDWWLEARQKAWERFAALPLPTRLDERWRFSKLSGLALEGYTLPKGAANTYPHVDYQCPTLPPFERAATLCFHGQTMVHGTELPAELSARGVIFAPLPIALAEHGDLLRNYFHKYPAELGSEKFTALNTALATTGAVLYVPAGVEIDQPLLVEHSVEGSHSAAFPHTLVILGERAKATLVEHFASTATATPAAGARTLDEVARGGTAGSEAAPPLRQFITAVSELHAAPSAQLTYIGVQDWSLGALALHSSSIAAQRDARVLSLNLHFGGAQVRHESHSRLLAPGAHSDICSLSIAHGTQEYDQRTLQTHAAPNTSSDLLYKNALLGHAHTIFSGLIVVDPDAQKTDAYQSNRNLILSPDATADSLPGLEIQANDVRCTHGATSYRIDPEQLYYLRSRGIPTAQANEMLIFGFFEEVMSRLSEPALHDALAAFIQSKFKEI</sequence>
<dbReference type="InterPro" id="IPR055346">
    <property type="entry name" value="Fe-S_cluster_assembly_SufBD"/>
</dbReference>
<name>A0A139STW5_9BACT</name>
<dbReference type="InterPro" id="IPR045595">
    <property type="entry name" value="SufBD_N"/>
</dbReference>
<dbReference type="RefSeq" id="WP_068628426.1">
    <property type="nucleotide sequence ID" value="NZ_LSZQ01000011.1"/>
</dbReference>
<dbReference type="SUPFAM" id="SSF101960">
    <property type="entry name" value="Stabilizer of iron transporter SufD"/>
    <property type="match status" value="1"/>
</dbReference>
<dbReference type="InterPro" id="IPR011542">
    <property type="entry name" value="SUF_FeS_clus_asmbl_SufD"/>
</dbReference>
<evidence type="ECO:0000256" key="2">
    <source>
        <dbReference type="SAM" id="MobiDB-lite"/>
    </source>
</evidence>
<dbReference type="InterPro" id="IPR000825">
    <property type="entry name" value="SUF_FeS_clus_asmbl_SufBD_core"/>
</dbReference>
<comment type="caution">
    <text evidence="5">The sequence shown here is derived from an EMBL/GenBank/DDBJ whole genome shotgun (WGS) entry which is preliminary data.</text>
</comment>
<dbReference type="PANTHER" id="PTHR43575:SF1">
    <property type="entry name" value="PROTEIN ABCI7, CHLOROPLASTIC"/>
    <property type="match status" value="1"/>
</dbReference>
<reference evidence="6" key="1">
    <citation type="submission" date="2016-02" db="EMBL/GenBank/DDBJ databases">
        <authorList>
            <person name="Sanders J.G."/>
            <person name="Lin J.Y."/>
            <person name="Wertz J.T."/>
            <person name="Russell J.A."/>
            <person name="Moreau C.S."/>
            <person name="Powell S."/>
        </authorList>
    </citation>
    <scope>NUCLEOTIDE SEQUENCE [LARGE SCALE GENOMIC DNA]</scope>
    <source>
        <strain evidence="6">CAG34</strain>
    </source>
</reference>
<evidence type="ECO:0000313" key="6">
    <source>
        <dbReference type="Proteomes" id="UP000070058"/>
    </source>
</evidence>
<protein>
    <recommendedName>
        <fullName evidence="7">Fe-S cluster assembly protein SufD</fullName>
    </recommendedName>
</protein>
<gene>
    <name evidence="5" type="ORF">AXK11_01760</name>
</gene>
<dbReference type="EMBL" id="LSZQ01000011">
    <property type="protein sequence ID" value="KXU37900.1"/>
    <property type="molecule type" value="Genomic_DNA"/>
</dbReference>
<feature type="domain" description="SUF system FeS cluster assembly SufBD core" evidence="3">
    <location>
        <begin position="202"/>
        <end position="457"/>
    </location>
</feature>
<dbReference type="AlphaFoldDB" id="A0A139STW5"/>
<dbReference type="Pfam" id="PF19295">
    <property type="entry name" value="SufBD_N"/>
    <property type="match status" value="1"/>
</dbReference>
<evidence type="ECO:0008006" key="7">
    <source>
        <dbReference type="Google" id="ProtNLM"/>
    </source>
</evidence>
<dbReference type="Proteomes" id="UP000070058">
    <property type="component" value="Unassembled WGS sequence"/>
</dbReference>